<organism evidence="7 8">
    <name type="scientific">candidate division WOR-3 bacterium</name>
    <dbReference type="NCBI Taxonomy" id="2052148"/>
    <lineage>
        <taxon>Bacteria</taxon>
        <taxon>Bacteria division WOR-3</taxon>
    </lineage>
</organism>
<keyword evidence="4" id="KW-0472">Membrane</keyword>
<accession>A0A348MIW5</accession>
<feature type="transmembrane region" description="Helical" evidence="4">
    <location>
        <begin position="339"/>
        <end position="360"/>
    </location>
</feature>
<reference evidence="7 8" key="1">
    <citation type="journal article" date="2018" name="Nat. Biotechnol.">
        <title>A standardized bacterial taxonomy based on genome phylogeny substantially revises the tree of life.</title>
        <authorList>
            <person name="Parks D.H."/>
            <person name="Chuvochina M."/>
            <person name="Waite D.W."/>
            <person name="Rinke C."/>
            <person name="Skarshewski A."/>
            <person name="Chaumeil P.A."/>
            <person name="Hugenholtz P."/>
        </authorList>
    </citation>
    <scope>NUCLEOTIDE SEQUENCE [LARGE SCALE GENOMIC DNA]</scope>
    <source>
        <strain evidence="7">UBA7921</strain>
    </source>
</reference>
<dbReference type="Pfam" id="PF00535">
    <property type="entry name" value="Glycos_transf_2"/>
    <property type="match status" value="1"/>
</dbReference>
<feature type="domain" description="Glycosyltransferase 2-like" evidence="6">
    <location>
        <begin position="127"/>
        <end position="284"/>
    </location>
</feature>
<keyword evidence="3" id="KW-0808">Transferase</keyword>
<dbReference type="InterPro" id="IPR029044">
    <property type="entry name" value="Nucleotide-diphossugar_trans"/>
</dbReference>
<name>A0A348MIW5_UNCW3</name>
<proteinExistence type="inferred from homology"/>
<keyword evidence="2" id="KW-0328">Glycosyltransferase</keyword>
<gene>
    <name evidence="7" type="ORF">DCG82_01095</name>
</gene>
<keyword evidence="4" id="KW-1133">Transmembrane helix</keyword>
<evidence type="ECO:0000256" key="1">
    <source>
        <dbReference type="ARBA" id="ARBA00006739"/>
    </source>
</evidence>
<evidence type="ECO:0000259" key="5">
    <source>
        <dbReference type="Pfam" id="PF00535"/>
    </source>
</evidence>
<comment type="caution">
    <text evidence="7">The sequence shown here is derived from an EMBL/GenBank/DDBJ whole genome shotgun (WGS) entry which is preliminary data.</text>
</comment>
<evidence type="ECO:0000256" key="3">
    <source>
        <dbReference type="ARBA" id="ARBA00022679"/>
    </source>
</evidence>
<dbReference type="AlphaFoldDB" id="A0A348MIW5"/>
<dbReference type="PANTHER" id="PTHR43630">
    <property type="entry name" value="POLY-BETA-1,6-N-ACETYL-D-GLUCOSAMINE SYNTHASE"/>
    <property type="match status" value="1"/>
</dbReference>
<feature type="transmembrane region" description="Helical" evidence="4">
    <location>
        <begin position="295"/>
        <end position="327"/>
    </location>
</feature>
<evidence type="ECO:0000256" key="4">
    <source>
        <dbReference type="SAM" id="Phobius"/>
    </source>
</evidence>
<evidence type="ECO:0000313" key="7">
    <source>
        <dbReference type="EMBL" id="HAF06991.1"/>
    </source>
</evidence>
<sequence>MKTERQNKMFISVLIPVYKQPKLLEDIIEKILKNKYEEKEILVAIDGETNPEIEKVVSKYRGRVVIHYNGIHQGKVNLLNHLSEFARGEVLLFLDNVELPDNESFLSKLSKEIIKYDIVELPKEAIVSNFFSKIISYDFLTVAVLCFIISKTFKTNLFLSGAAFAIKKQTFEELGKFSKVINEDWDLMLKAFSLKKRYSFPTNLKVKTLAPANLDEWIKQRNRWVLGIKFWWKQVTKNIKHYIKGLPRIFNIILFSSIPLIIGLIIKEFNLFSKFIPTLIILTQHLSINSAMTSIIYFLSLTIILLQGLGPFLVSLFISSITFFVFSKVLKFRFNIGEYLIYSLFYLPVMALFYCVRFMLSEVILKPQIEWKID</sequence>
<protein>
    <recommendedName>
        <fullName evidence="5 6">Glycosyltransferase 2-like domain-containing protein</fullName>
    </recommendedName>
</protein>
<dbReference type="PANTHER" id="PTHR43630:SF1">
    <property type="entry name" value="POLY-BETA-1,6-N-ACETYL-D-GLUCOSAMINE SYNTHASE"/>
    <property type="match status" value="1"/>
</dbReference>
<dbReference type="Pfam" id="PF13632">
    <property type="entry name" value="Glyco_trans_2_3"/>
    <property type="match status" value="1"/>
</dbReference>
<dbReference type="GO" id="GO:0016757">
    <property type="term" value="F:glycosyltransferase activity"/>
    <property type="evidence" value="ECO:0007669"/>
    <property type="project" value="UniProtKB-KW"/>
</dbReference>
<keyword evidence="4" id="KW-0812">Transmembrane</keyword>
<feature type="domain" description="Glycosyltransferase 2-like" evidence="5">
    <location>
        <begin position="12"/>
        <end position="115"/>
    </location>
</feature>
<feature type="transmembrane region" description="Helical" evidence="4">
    <location>
        <begin position="249"/>
        <end position="266"/>
    </location>
</feature>
<comment type="similarity">
    <text evidence="1">Belongs to the glycosyltransferase 2 family.</text>
</comment>
<evidence type="ECO:0000313" key="8">
    <source>
        <dbReference type="Proteomes" id="UP000262454"/>
    </source>
</evidence>
<dbReference type="EMBL" id="DMCX01000013">
    <property type="protein sequence ID" value="HAF06991.1"/>
    <property type="molecule type" value="Genomic_DNA"/>
</dbReference>
<evidence type="ECO:0000256" key="2">
    <source>
        <dbReference type="ARBA" id="ARBA00022676"/>
    </source>
</evidence>
<dbReference type="SUPFAM" id="SSF53448">
    <property type="entry name" value="Nucleotide-diphospho-sugar transferases"/>
    <property type="match status" value="1"/>
</dbReference>
<dbReference type="Gene3D" id="3.90.550.10">
    <property type="entry name" value="Spore Coat Polysaccharide Biosynthesis Protein SpsA, Chain A"/>
    <property type="match status" value="1"/>
</dbReference>
<evidence type="ECO:0000259" key="6">
    <source>
        <dbReference type="Pfam" id="PF13632"/>
    </source>
</evidence>
<dbReference type="InterPro" id="IPR001173">
    <property type="entry name" value="Glyco_trans_2-like"/>
</dbReference>
<dbReference type="Proteomes" id="UP000262454">
    <property type="component" value="Unassembled WGS sequence"/>
</dbReference>